<feature type="compositionally biased region" description="Polar residues" evidence="1">
    <location>
        <begin position="1394"/>
        <end position="1411"/>
    </location>
</feature>
<feature type="compositionally biased region" description="Polar residues" evidence="1">
    <location>
        <begin position="1308"/>
        <end position="1333"/>
    </location>
</feature>
<dbReference type="EMBL" id="HE576753">
    <property type="protein sequence ID" value="CCC68821.1"/>
    <property type="molecule type" value="Genomic_DNA"/>
</dbReference>
<feature type="compositionally biased region" description="Polar residues" evidence="1">
    <location>
        <begin position="45"/>
        <end position="58"/>
    </location>
</feature>
<feature type="compositionally biased region" description="Acidic residues" evidence="1">
    <location>
        <begin position="1683"/>
        <end position="1693"/>
    </location>
</feature>
<feature type="region of interest" description="Disordered" evidence="1">
    <location>
        <begin position="1516"/>
        <end position="1696"/>
    </location>
</feature>
<evidence type="ECO:0000256" key="1">
    <source>
        <dbReference type="SAM" id="MobiDB-lite"/>
    </source>
</evidence>
<feature type="compositionally biased region" description="Polar residues" evidence="1">
    <location>
        <begin position="1759"/>
        <end position="1780"/>
    </location>
</feature>
<reference key="2">
    <citation type="submission" date="2011-08" db="EMBL/GenBank/DDBJ databases">
        <title>Genome sequence of Naumovozyma castellii.</title>
        <authorList>
            <person name="Gordon J.L."/>
            <person name="Armisen D."/>
            <person name="Proux-Wera E."/>
            <person name="OhEigeartaigh S.S."/>
            <person name="Byrne K.P."/>
            <person name="Wolfe K.H."/>
        </authorList>
    </citation>
    <scope>NUCLEOTIDE SEQUENCE</scope>
    <source>
        <strain>Type strain:CBS 4309</strain>
    </source>
</reference>
<proteinExistence type="predicted"/>
<feature type="region of interest" description="Disordered" evidence="1">
    <location>
        <begin position="1256"/>
        <end position="1333"/>
    </location>
</feature>
<feature type="region of interest" description="Disordered" evidence="1">
    <location>
        <begin position="1440"/>
        <end position="1465"/>
    </location>
</feature>
<feature type="compositionally biased region" description="Polar residues" evidence="1">
    <location>
        <begin position="1282"/>
        <end position="1299"/>
    </location>
</feature>
<dbReference type="OMA" id="MKLEYYT"/>
<dbReference type="HOGENOM" id="CLU_002800_0_0_1"/>
<accession>G0VA91</accession>
<dbReference type="eggNOG" id="ENOG502QPT7">
    <property type="taxonomic scope" value="Eukaryota"/>
</dbReference>
<organism evidence="3 4">
    <name type="scientific">Naumovozyma castellii</name>
    <name type="common">Yeast</name>
    <name type="synonym">Saccharomyces castellii</name>
    <dbReference type="NCBI Taxonomy" id="27288"/>
    <lineage>
        <taxon>Eukaryota</taxon>
        <taxon>Fungi</taxon>
        <taxon>Dikarya</taxon>
        <taxon>Ascomycota</taxon>
        <taxon>Saccharomycotina</taxon>
        <taxon>Saccharomycetes</taxon>
        <taxon>Saccharomycetales</taxon>
        <taxon>Saccharomycetaceae</taxon>
        <taxon>Naumovozyma</taxon>
    </lineage>
</organism>
<feature type="compositionally biased region" description="Polar residues" evidence="1">
    <location>
        <begin position="1441"/>
        <end position="1458"/>
    </location>
</feature>
<feature type="compositionally biased region" description="Polar residues" evidence="1">
    <location>
        <begin position="1627"/>
        <end position="1642"/>
    </location>
</feature>
<reference evidence="3 4" key="1">
    <citation type="journal article" date="2011" name="Proc. Natl. Acad. Sci. U.S.A.">
        <title>Evolutionary erosion of yeast sex chromosomes by mating-type switching accidents.</title>
        <authorList>
            <person name="Gordon J.L."/>
            <person name="Armisen D."/>
            <person name="Proux-Wera E."/>
            <person name="Oheigeartaigh S.S."/>
            <person name="Byrne K.P."/>
            <person name="Wolfe K.H."/>
        </authorList>
    </citation>
    <scope>NUCLEOTIDE SEQUENCE [LARGE SCALE GENOMIC DNA]</scope>
    <source>
        <strain evidence="4">ATCC 76901 / BCRC 22586 / CBS 4309 / NBRC 1992 / NRRL Y-12630</strain>
    </source>
</reference>
<dbReference type="Proteomes" id="UP000001640">
    <property type="component" value="Chromosome 2"/>
</dbReference>
<feature type="domain" description="Telomere-associated protein Rif1 N-terminal" evidence="2">
    <location>
        <begin position="266"/>
        <end position="636"/>
    </location>
</feature>
<feature type="region of interest" description="Disordered" evidence="1">
    <location>
        <begin position="116"/>
        <end position="156"/>
    </location>
</feature>
<name>G0VA91_NAUCA</name>
<feature type="compositionally biased region" description="Polar residues" evidence="1">
    <location>
        <begin position="1521"/>
        <end position="1539"/>
    </location>
</feature>
<feature type="compositionally biased region" description="Basic and acidic residues" evidence="1">
    <location>
        <begin position="1546"/>
        <end position="1569"/>
    </location>
</feature>
<sequence length="1883" mass="213726">MSDTPTKNTSNKKSDRAIDLLNKQLKLKNSRSSPIIPLQWFNSQVSQQESSFNPNELSPTPKRRKLNNKRPATEKSFKKNAINLEETPILMAPKSISDTRFDDPISNSSPIRKAVAFSDKVESSPTQQSPMPDSSPRRPPSSATKPPGKSILRNPDFITNRTKSDLLSNKDKLVDSMSPLQLDPGNIEYWVSGEIHSLFNNENVKEFEGIIIGGIHILQLENVENSSNRRFEIYATFNNIIPILPTDKDIDPITENKVKVIVNNLPELIKVATLNLQEEQTELLKSHNKKNPFITRLYVQIVRFFGSILSNFMIIKRISTDPELQKELRIIYKISVEALSNEYVNKMMIISQLTFLRDEKFSRRYLPMSEITKMINVITQVKDMASTNLICEKLYLVKCFLDKFPVLMIDEIKVWLPGEVLPRILLMEEENNHSAKIIVTAISIILDLLKKCLDVEKGHKDIYQCVEIDKVKDVIPRKFLSRIELSLKEIENVGEKTLGTLIRNQIKYLILVKKEYKLAMDLWIGMVGLLFNNANSLEMLTKENAETDANRSDTWIDLNKLCYNKGTGKVKYFSSKVWRILFYCVSKHLDEFNETSKPMVLDLLKTPFDMSRPYINDSDVSKALLYCLRGLVYANLCGPAQSSKESLSLFISNLLKPILIGIILVNQHLHHEVVSVLLRLLGKPLPETRSPEKGNRNGLRPAPIKVIASTGIATNDISKMTNHLIKQLYYPLSDLIFSILRKHILKPQPSSELLISLLNNTPLELKTVSYLEEVNQVMIDILKTSDDHTEISLLFQTYTHVVVTIFPNLLLNKETNYLEDYLKLFEPFWGDVKEMLLDVLKDFLREKKLAGWEFYMMGIFLKTKDTLSHLYVENWIGSTLLSPTMSYTSFLDLANIINQITTDQVMENFLDLCSKMSLSINYPQLLNLKQYNDKNLSFFIKTYLSKNSNALDNNMSQFLIEILSENRTSSVPRILLPLLIDIKRYDIIKTSIEQRPLILSIVSDPILLHLKDILPTSKMSYLIINIGLFPQLIQYGIIQWVLEKDETALLLSNYATIETILFVDKPTDTSVNEERKKLIQHILHYLFENRRWVLLSNLIDSCLSNSQTDYIISLFSGGNATELQNILPQTLANMINRCGSLNPSLIDTLKQNYSLQKADYIITLISELVECGKTQALILSKQDMLLFIIDSENALRPVDQRRILELMPRFIQSLQNKSEKTFIDFLKMLFNLLPEHSNQYLLNLVQLFKESLPSSFKNSKSRREMGRLNKNFQRWKDETKSIEPTSGEQAISSESTMSTPEGFDKSTKSQNSSSNDNAEIQVPATQLKQDNDVTTGTTTAKSAYSYQFKSSTEDESTDVLSQKSTGIIKSPEELIQPTKNTHYQEEKAPLVSQELPSYRSSQDPRSTQEGKITNGDGTAIPDSSIIGTLEEVDKQIAKEPVTQSTGCGQLENHTNIVGESSDLPEVLEDENAGSIIKDDLLSTENRNDTEIGNELVVAEPTPTVVEAKIATVSEQVIPMTPSKTNPQTDAETPFQTPRSSLGVEPHASEKDAAKTIDSDDKTNGFEERLPTNQTSQEVVTDLGGERGSPHAKSVKSNDSIIVQSKRANKNNTNEEPNDIECVEGKSGQATGQSFKANPSKSSADSDKPTNLDTKEMEEDNLKSRNELRTALDEKETKSRTYIEGEEDKGEDDFAPVNTAQQDPFLEAMEKEVSQTEVILKSSPIAKNKRPTSSMHEINIPIFNTLKLTDPSWKERSRTQQESTTRMGQQKQIDSSQVTSTRSDKQDVIPSHLEVDLHSSFPYGTPGNGIDDDMDINSRETTPSLRMFFPSRKTRRLVSRLRNFDPSELSTLPTEERRNLRIELLDFLMKLEYYTGDDADKREI</sequence>
<dbReference type="InParanoid" id="G0VA91"/>
<feature type="region of interest" description="Disordered" evidence="1">
    <location>
        <begin position="45"/>
        <end position="80"/>
    </location>
</feature>
<gene>
    <name evidence="3" type="primary">NCAS0B07370</name>
    <name evidence="3" type="ordered locus">NCAS_0B07370</name>
</gene>
<protein>
    <recommendedName>
        <fullName evidence="2">Telomere-associated protein Rif1 N-terminal domain-containing protein</fullName>
    </recommendedName>
</protein>
<dbReference type="RefSeq" id="XP_003675192.1">
    <property type="nucleotide sequence ID" value="XM_003675144.1"/>
</dbReference>
<evidence type="ECO:0000259" key="2">
    <source>
        <dbReference type="Pfam" id="PF12231"/>
    </source>
</evidence>
<dbReference type="CDD" id="cd14267">
    <property type="entry name" value="Rif1_CTD_C-II_like"/>
    <property type="match status" value="1"/>
</dbReference>
<dbReference type="GeneID" id="96902378"/>
<evidence type="ECO:0000313" key="3">
    <source>
        <dbReference type="EMBL" id="CCC68821.1"/>
    </source>
</evidence>
<dbReference type="Pfam" id="PF12231">
    <property type="entry name" value="Rif1_N"/>
    <property type="match status" value="1"/>
</dbReference>
<dbReference type="KEGG" id="ncs:NCAS_0B07370"/>
<keyword evidence="4" id="KW-1185">Reference proteome</keyword>
<feature type="compositionally biased region" description="Basic and acidic residues" evidence="1">
    <location>
        <begin position="1643"/>
        <end position="1682"/>
    </location>
</feature>
<dbReference type="FunCoup" id="G0VA91">
    <property type="interactions" value="123"/>
</dbReference>
<evidence type="ECO:0000313" key="4">
    <source>
        <dbReference type="Proteomes" id="UP000001640"/>
    </source>
</evidence>
<feature type="compositionally biased region" description="Low complexity" evidence="1">
    <location>
        <begin position="129"/>
        <end position="147"/>
    </location>
</feature>
<dbReference type="InterPro" id="IPR022031">
    <property type="entry name" value="Rif1_N"/>
</dbReference>
<feature type="compositionally biased region" description="Polar residues" evidence="1">
    <location>
        <begin position="1358"/>
        <end position="1367"/>
    </location>
</feature>
<dbReference type="Gene3D" id="6.10.140.1760">
    <property type="match status" value="1"/>
</dbReference>
<dbReference type="OrthoDB" id="4070686at2759"/>
<feature type="region of interest" description="Disordered" evidence="1">
    <location>
        <begin position="1750"/>
        <end position="1786"/>
    </location>
</feature>
<dbReference type="STRING" id="1064592.G0VA91"/>
<feature type="region of interest" description="Disordered" evidence="1">
    <location>
        <begin position="1348"/>
        <end position="1423"/>
    </location>
</feature>